<organism evidence="3 4">
    <name type="scientific">Succiniclasticum ruminis</name>
    <dbReference type="NCBI Taxonomy" id="40841"/>
    <lineage>
        <taxon>Bacteria</taxon>
        <taxon>Bacillati</taxon>
        <taxon>Bacillota</taxon>
        <taxon>Negativicutes</taxon>
        <taxon>Acidaminococcales</taxon>
        <taxon>Acidaminococcaceae</taxon>
        <taxon>Succiniclasticum</taxon>
    </lineage>
</organism>
<accession>A0A1G6HQN6</accession>
<evidence type="ECO:0000313" key="4">
    <source>
        <dbReference type="Proteomes" id="UP000198943"/>
    </source>
</evidence>
<sequence length="306" mass="33796">MDTFLKLYVLQNVRGIGHKTIFKLDRQKLDGIETGQHLYELVAELGSNNARIKTISIEEIMDLLDKAKKIAEKHDRLSIRTIHLFDKEYPDSFKVIPVPPIIIFAKGNISSLKEPGIAVIGTRNISPYAQKVGQRIGEIVAENGLTVISGLATGCDTAGHVGCLKAGGTTIAIVATPLDQTYPEENIPLEKQIIENNGCIISEYPVGMPGNPYFFIQRDRLQCGLANGVIVVETGHTGGTWHAINGCKKLGKPLGCFSFTREHYSRFMHSLGNKQLIEKNEAFALYDKVSLQKFLETCNTMPPVLF</sequence>
<dbReference type="EMBL" id="FMYW01000001">
    <property type="protein sequence ID" value="SDB96504.1"/>
    <property type="molecule type" value="Genomic_DNA"/>
</dbReference>
<evidence type="ECO:0000259" key="2">
    <source>
        <dbReference type="Pfam" id="PF02481"/>
    </source>
</evidence>
<dbReference type="GO" id="GO:0009294">
    <property type="term" value="P:DNA-mediated transformation"/>
    <property type="evidence" value="ECO:0007669"/>
    <property type="project" value="InterPro"/>
</dbReference>
<feature type="domain" description="Smf/DprA SLOG" evidence="2">
    <location>
        <begin position="81"/>
        <end position="287"/>
    </location>
</feature>
<dbReference type="OrthoDB" id="9785707at2"/>
<dbReference type="SUPFAM" id="SSF102405">
    <property type="entry name" value="MCP/YpsA-like"/>
    <property type="match status" value="1"/>
</dbReference>
<dbReference type="Gene3D" id="3.40.50.450">
    <property type="match status" value="1"/>
</dbReference>
<reference evidence="4" key="1">
    <citation type="submission" date="2016-10" db="EMBL/GenBank/DDBJ databases">
        <authorList>
            <person name="Varghese N."/>
            <person name="Submissions S."/>
        </authorList>
    </citation>
    <scope>NUCLEOTIDE SEQUENCE [LARGE SCALE GENOMIC DNA]</scope>
    <source>
        <strain evidence="4">DSM 11005</strain>
    </source>
</reference>
<dbReference type="AlphaFoldDB" id="A0A1G6HQN6"/>
<dbReference type="Pfam" id="PF02481">
    <property type="entry name" value="DNA_processg_A"/>
    <property type="match status" value="1"/>
</dbReference>
<dbReference type="InterPro" id="IPR003488">
    <property type="entry name" value="DprA"/>
</dbReference>
<name>A0A1G6HQN6_9FIRM</name>
<dbReference type="InterPro" id="IPR057666">
    <property type="entry name" value="DrpA_SLOG"/>
</dbReference>
<dbReference type="PANTHER" id="PTHR43022">
    <property type="entry name" value="PROTEIN SMF"/>
    <property type="match status" value="1"/>
</dbReference>
<evidence type="ECO:0000256" key="1">
    <source>
        <dbReference type="ARBA" id="ARBA00006525"/>
    </source>
</evidence>
<gene>
    <name evidence="3" type="ORF">SAMN04487864_101169</name>
</gene>
<keyword evidence="4" id="KW-1185">Reference proteome</keyword>
<dbReference type="Proteomes" id="UP000198943">
    <property type="component" value="Unassembled WGS sequence"/>
</dbReference>
<evidence type="ECO:0000313" key="3">
    <source>
        <dbReference type="EMBL" id="SDB96504.1"/>
    </source>
</evidence>
<comment type="similarity">
    <text evidence="1">Belongs to the DprA/Smf family.</text>
</comment>
<dbReference type="RefSeq" id="WP_093728945.1">
    <property type="nucleotide sequence ID" value="NZ_FMYW01000001.1"/>
</dbReference>
<proteinExistence type="inferred from homology"/>
<protein>
    <submittedName>
        <fullName evidence="3">DNA processing protein</fullName>
    </submittedName>
</protein>
<dbReference type="PANTHER" id="PTHR43022:SF1">
    <property type="entry name" value="PROTEIN SMF"/>
    <property type="match status" value="1"/>
</dbReference>